<dbReference type="Pfam" id="PF00520">
    <property type="entry name" value="Ion_trans"/>
    <property type="match status" value="2"/>
</dbReference>
<keyword evidence="4 9" id="KW-1133">Transmembrane helix</keyword>
<dbReference type="SMART" id="SM00100">
    <property type="entry name" value="cNMP"/>
    <property type="match status" value="4"/>
</dbReference>
<dbReference type="InterPro" id="IPR005821">
    <property type="entry name" value="Ion_trans_dom"/>
</dbReference>
<dbReference type="GO" id="GO:0005221">
    <property type="term" value="F:intracellularly cyclic nucleotide-activated monoatomic cation channel activity"/>
    <property type="evidence" value="ECO:0007669"/>
    <property type="project" value="InterPro"/>
</dbReference>
<feature type="transmembrane region" description="Helical" evidence="9">
    <location>
        <begin position="2066"/>
        <end position="2086"/>
    </location>
</feature>
<dbReference type="InterPro" id="IPR018488">
    <property type="entry name" value="cNMP-bd_CS"/>
</dbReference>
<keyword evidence="5" id="KW-0406">Ion transport</keyword>
<evidence type="ECO:0000259" key="10">
    <source>
        <dbReference type="PROSITE" id="PS50042"/>
    </source>
</evidence>
<dbReference type="Gene3D" id="1.10.287.630">
    <property type="entry name" value="Helix hairpin bin"/>
    <property type="match status" value="2"/>
</dbReference>
<keyword evidence="3 9" id="KW-0812">Transmembrane</keyword>
<dbReference type="EMBL" id="FR824161">
    <property type="protein sequence ID" value="CCA21256.1"/>
    <property type="molecule type" value="Genomic_DNA"/>
</dbReference>
<dbReference type="HOGENOM" id="CLU_000527_0_0_1"/>
<feature type="transmembrane region" description="Helical" evidence="9">
    <location>
        <begin position="1269"/>
        <end position="1289"/>
    </location>
</feature>
<evidence type="ECO:0000256" key="9">
    <source>
        <dbReference type="SAM" id="Phobius"/>
    </source>
</evidence>
<dbReference type="PROSITE" id="PS00888">
    <property type="entry name" value="CNMP_BINDING_1"/>
    <property type="match status" value="1"/>
</dbReference>
<evidence type="ECO:0000256" key="2">
    <source>
        <dbReference type="ARBA" id="ARBA00022448"/>
    </source>
</evidence>
<dbReference type="PANTHER" id="PTHR45638:SF11">
    <property type="entry name" value="CYCLIC NUCLEOTIDE-GATED CATION CHANNEL SUBUNIT A"/>
    <property type="match status" value="1"/>
</dbReference>
<comment type="subcellular location">
    <subcellularLocation>
        <location evidence="1">Membrane</location>
        <topology evidence="1">Multi-pass membrane protein</topology>
    </subcellularLocation>
</comment>
<evidence type="ECO:0000256" key="6">
    <source>
        <dbReference type="ARBA" id="ARBA00023136"/>
    </source>
</evidence>
<name>F0WJ10_9STRA</name>
<proteinExistence type="predicted"/>
<dbReference type="Gene3D" id="1.10.287.70">
    <property type="match status" value="4"/>
</dbReference>
<dbReference type="GO" id="GO:0044877">
    <property type="term" value="F:protein-containing complex binding"/>
    <property type="evidence" value="ECO:0007669"/>
    <property type="project" value="TreeGrafter"/>
</dbReference>
<feature type="domain" description="Cyclic nucleotide-binding" evidence="10">
    <location>
        <begin position="1451"/>
        <end position="1570"/>
    </location>
</feature>
<accession>F0WJ10</accession>
<dbReference type="SUPFAM" id="SSF51206">
    <property type="entry name" value="cAMP-binding domain-like"/>
    <property type="match status" value="4"/>
</dbReference>
<dbReference type="SUPFAM" id="SSF81324">
    <property type="entry name" value="Voltage-gated potassium channels"/>
    <property type="match status" value="4"/>
</dbReference>
<dbReference type="Pfam" id="PF00027">
    <property type="entry name" value="cNMP_binding"/>
    <property type="match status" value="4"/>
</dbReference>
<keyword evidence="6 9" id="KW-0472">Membrane</keyword>
<evidence type="ECO:0000256" key="4">
    <source>
        <dbReference type="ARBA" id="ARBA00022989"/>
    </source>
</evidence>
<evidence type="ECO:0000256" key="7">
    <source>
        <dbReference type="ARBA" id="ARBA00023286"/>
    </source>
</evidence>
<reference evidence="11" key="2">
    <citation type="submission" date="2011-02" db="EMBL/GenBank/DDBJ databases">
        <authorList>
            <person name="MacLean D."/>
        </authorList>
    </citation>
    <scope>NUCLEOTIDE SEQUENCE</scope>
</reference>
<evidence type="ECO:0000256" key="5">
    <source>
        <dbReference type="ARBA" id="ARBA00023065"/>
    </source>
</evidence>
<dbReference type="Gene3D" id="2.60.120.10">
    <property type="entry name" value="Jelly Rolls"/>
    <property type="match status" value="4"/>
</dbReference>
<feature type="transmembrane region" description="Helical" evidence="9">
    <location>
        <begin position="2042"/>
        <end position="2060"/>
    </location>
</feature>
<dbReference type="PROSITE" id="PS50042">
    <property type="entry name" value="CNMP_BINDING_3"/>
    <property type="match status" value="3"/>
</dbReference>
<feature type="transmembrane region" description="Helical" evidence="9">
    <location>
        <begin position="589"/>
        <end position="608"/>
    </location>
</feature>
<dbReference type="PANTHER" id="PTHR45638">
    <property type="entry name" value="CYCLIC NUCLEOTIDE-GATED CATION CHANNEL SUBUNIT A"/>
    <property type="match status" value="1"/>
</dbReference>
<protein>
    <submittedName>
        <fullName evidence="11">Voltagegated Ion Channel (VIC) Superfamily putative</fullName>
    </submittedName>
</protein>
<feature type="transmembrane region" description="Helical" evidence="9">
    <location>
        <begin position="1164"/>
        <end position="1181"/>
    </location>
</feature>
<evidence type="ECO:0000256" key="3">
    <source>
        <dbReference type="ARBA" id="ARBA00022692"/>
    </source>
</evidence>
<dbReference type="InterPro" id="IPR014710">
    <property type="entry name" value="RmlC-like_jellyroll"/>
</dbReference>
<feature type="transmembrane region" description="Helical" evidence="9">
    <location>
        <begin position="200"/>
        <end position="224"/>
    </location>
</feature>
<dbReference type="GO" id="GO:0016020">
    <property type="term" value="C:membrane"/>
    <property type="evidence" value="ECO:0007669"/>
    <property type="project" value="UniProtKB-SubCell"/>
</dbReference>
<feature type="transmembrane region" description="Helical" evidence="9">
    <location>
        <begin position="1125"/>
        <end position="1144"/>
    </location>
</feature>
<keyword evidence="7" id="KW-1071">Ligand-gated ion channel</keyword>
<evidence type="ECO:0000313" key="11">
    <source>
        <dbReference type="EMBL" id="CCA21256.1"/>
    </source>
</evidence>
<evidence type="ECO:0000256" key="1">
    <source>
        <dbReference type="ARBA" id="ARBA00004141"/>
    </source>
</evidence>
<feature type="transmembrane region" description="Helical" evidence="9">
    <location>
        <begin position="54"/>
        <end position="76"/>
    </location>
</feature>
<evidence type="ECO:0000256" key="8">
    <source>
        <dbReference type="ARBA" id="ARBA00023303"/>
    </source>
</evidence>
<organism evidence="11">
    <name type="scientific">Albugo laibachii Nc14</name>
    <dbReference type="NCBI Taxonomy" id="890382"/>
    <lineage>
        <taxon>Eukaryota</taxon>
        <taxon>Sar</taxon>
        <taxon>Stramenopiles</taxon>
        <taxon>Oomycota</taxon>
        <taxon>Peronosporomycetes</taxon>
        <taxon>Albuginales</taxon>
        <taxon>Albuginaceae</taxon>
        <taxon>Albugo</taxon>
    </lineage>
</organism>
<feature type="domain" description="Cyclic nucleotide-binding" evidence="10">
    <location>
        <begin position="915"/>
        <end position="1012"/>
    </location>
</feature>
<keyword evidence="2" id="KW-0813">Transport</keyword>
<dbReference type="InterPro" id="IPR000595">
    <property type="entry name" value="cNMP-bd_dom"/>
</dbReference>
<dbReference type="InterPro" id="IPR018490">
    <property type="entry name" value="cNMP-bd_dom_sf"/>
</dbReference>
<feature type="transmembrane region" description="Helical" evidence="9">
    <location>
        <begin position="288"/>
        <end position="312"/>
    </location>
</feature>
<keyword evidence="8" id="KW-0407">Ion channel</keyword>
<feature type="transmembrane region" description="Helical" evidence="9">
    <location>
        <begin position="814"/>
        <end position="841"/>
    </location>
</feature>
<dbReference type="CDD" id="cd00038">
    <property type="entry name" value="CAP_ED"/>
    <property type="match status" value="4"/>
</dbReference>
<gene>
    <name evidence="11" type="primary">AlNc14C116G6545</name>
    <name evidence="11" type="ORF">ALNC14_073990</name>
</gene>
<sequence>MPSRSKIYVHNCQEDHSEDEKAEISVLKPPSSKSAAMSLLKSFLKRLYRKVPRIGVTAHSISVVLACLYLIISIPLRFGLFFDPYASSEQEWNSALSLWTALDLCVDMVGLSEFLRYRVEWKHIFQEKMQGSFMKRLIPFLDIGLEYGALLPVELIALAYKRYNLLHILRLTKLCRLRRIPLKLLIADSIPMARRLRTGVSTLIVAIGCGIVLAHWFACIYVLIGNIECGVAMELCKDKQYESSWMVRDRLIGNDLGRKYSRAIYWASRSMVLLGYDDVTPVTAFETIYVVLVQIIGAIFSTKVLATFSFIIRNRTAQHAVFLTHMDNTKAYMKSRNIPRPLQRKIMSYLNYVWETHHGLEPDRQLTLLPVHLQFRVAHSLKANRLRELCFLAKESANFINILVLSLILCVYSPNDCIMEPKMSTKMFFVVRGKILLTALDGRVHRTCQRGDHFAAICLFDPERCDDQAIAKTFSEVYALSKTLFEEATRQFYGSKHAQVKENMATKLERYQIQLQKTSKLLGLPRARTTSSNFTVSGAEWRLPDSQFRARWDVARLLGLLYVAFEVPFFASFMAGHRAKTIFNQVPSRISFVFTFGVELFFLLDLALRSRWFAYWNPQLLLHVIDPHLIFKLYRSAGFWIDFTASIPIALLLDCADIKMIPWIRLLRLARLRHLRESIRHSSQNLVLSFNMTMILSLLLYVTLLLHYVGCLWYVISWLGASHFDAHQSIDHDGLTRSHCLFLAFMHQNCSWIRYDCYGHIGTVFPVQMLETDHGQRYSISFAYARSIYWAVVALTGVGYGDIVAFTTVESYFAALWIFVGGIINFGVVGAMSATISGLLASHHHHVKKLNAAELAMETHRVSNKLRIDIHQYYEHHYHTRKKAYESQLLSHLPEQLCHQISSLLHSEASAKLDLFQHASQDFRDQLTGHFRHRTYQSGETLCFEGNVCREFFVIIQGRVNGSFQSQSAPICALTDGHCYGESGFLLRKLQPVTLVAVSRVEASVVSREHFEPFQRKFPQESKRIKLIAQEVWRQESERYLKIGQNLKTKQKLRSHALLTSCLYPQPDANRRQNLHTSIRTASARSQRSSRHASETAWTRSLLPSLHEPDDPELVCIRRMNRWKLILTSLIFYNAYIIIFRIGFHSQLSKMPSAMESIIWGSDAVSDVMYIADIWLSLFYFDCASSRGLWNLFRWEEINSKYRHSRRFRLHVIASLPLDYLSRKNQLVIGLARLFKLLRCIQLPSLLEDTILHIQQLASKDVSSYLDPFKLALVLFLVAHYAACIFFWISENECKHHKGHCWIEHDHIVHEYHGSLASLYIRSFYWALTTLTLVGSREIVPRDLAGTLWAGFTCLGCTFLMSHIVGELSELILQVDRDAKEYQRHIGDLEHLASKYDFPSSLREQMIACLMLRHQHKSGRQLATTFHDLPVNLRLDLMLQVYGSLLHALPISPFLSLSQINNLALHLQSELFVPGDAMLMENTLGNRLCILKDGFAGVFWHAPVLMNVGILAPGCLFGEIGFFLPSQRRIAGVQATTYSEVLFITRDAWEELWIGLGSIERYATQSILKWVRARMEYYQNSNIALSIKLERVKHDGSSTSEKSKPRARRRTSLLERVSIQAHPTLLMEQTKHLLTKVNQVSRQLEAIQPKKIGTTQFRSSRSNVSAKSTFSEECVMHIMPVRRSLRHLLTPKHLKEMERECWKRMKLLAALGHSMDEKITKLAEKEPTEGNWKEPLRCKRSQLRRVGSLPGNWPVVFALTRQRDEDFREKQMIRTSGKEVAPVIDFHTFQNCHQQPLMYGTWHAVYEVYRKGSWKKPFHSSKSQRTNESTQTDDFISFLRRISRAWQFGRLGIACFYALIVPFRAGFASSISEGIDSGNLIAWQVIENVVDALCLMDFVLQFRTRNLCESLAILPLDLFALLRPREHFSANWYSLSYLRLNKLLHLLRLENVAEKCFQIAIFELQWAEDKLKIVWSLIKYLLMGHWIACIWFLSSEHALRIYGHSWLSYSGMLVPHEIDAGNSFLGSFALSRVSISLQYFRSLHFAIGSITTLFYGDVVSMNLLELLVEIIVILWSIYVFGALIGAHGEQLVMNASHKANLEQKSVDLEHYMNKHELSKELQEQARHHLGFCGHPGQEYHENIDMLSRHLRELVLHEMMRVFVAGVAVFQSFDICFVRALLPRLTAVNCIDEERILMTGDMDRAMYFVQKGRILIENDCQCEMVCSAGGYFGELMLLYGIPSMETCTAATLTELYRLDHASLERLLHEFPECRSILRRNWTIGSLGLLSFQEDVTRSANVPEGLSSNVVSTFVYRSSLELLGSLQSNVEGAEARNILFSSRKAAEKSTRSLME</sequence>
<reference evidence="11" key="1">
    <citation type="journal article" date="2011" name="PLoS Biol.">
        <title>Gene gain and loss during evolution of obligate parasitism in the white rust pathogen of Arabidopsis thaliana.</title>
        <authorList>
            <person name="Kemen E."/>
            <person name="Gardiner A."/>
            <person name="Schultz-Larsen T."/>
            <person name="Kemen A.C."/>
            <person name="Balmuth A.L."/>
            <person name="Robert-Seilaniantz A."/>
            <person name="Bailey K."/>
            <person name="Holub E."/>
            <person name="Studholme D.J."/>
            <person name="Maclean D."/>
            <person name="Jones J.D."/>
        </authorList>
    </citation>
    <scope>NUCLEOTIDE SEQUENCE</scope>
</reference>
<feature type="transmembrane region" description="Helical" evidence="9">
    <location>
        <begin position="557"/>
        <end position="577"/>
    </location>
</feature>
<dbReference type="InterPro" id="IPR050866">
    <property type="entry name" value="CNG_cation_channel"/>
</dbReference>
<feature type="domain" description="Cyclic nucleotide-binding" evidence="10">
    <location>
        <begin position="2168"/>
        <end position="2266"/>
    </location>
</feature>
<feature type="transmembrane region" description="Helical" evidence="9">
    <location>
        <begin position="688"/>
        <end position="716"/>
    </location>
</feature>